<evidence type="ECO:0000256" key="5">
    <source>
        <dbReference type="ARBA" id="ARBA00022989"/>
    </source>
</evidence>
<dbReference type="GO" id="GO:0005310">
    <property type="term" value="F:dicarboxylic acid transmembrane transporter activity"/>
    <property type="evidence" value="ECO:0007669"/>
    <property type="project" value="UniProtKB-ARBA"/>
</dbReference>
<dbReference type="SUPFAM" id="SSF48371">
    <property type="entry name" value="ARM repeat"/>
    <property type="match status" value="1"/>
</dbReference>
<evidence type="ECO:0000256" key="8">
    <source>
        <dbReference type="SAM" id="Phobius"/>
    </source>
</evidence>
<dbReference type="GO" id="GO:0005886">
    <property type="term" value="C:plasma membrane"/>
    <property type="evidence" value="ECO:0007669"/>
    <property type="project" value="TreeGrafter"/>
</dbReference>
<feature type="region of interest" description="Disordered" evidence="7">
    <location>
        <begin position="33"/>
        <end position="52"/>
    </location>
</feature>
<keyword evidence="3 8" id="KW-0812">Transmembrane</keyword>
<protein>
    <submittedName>
        <fullName evidence="9">Solute carrier family 13 member 2</fullName>
    </submittedName>
</protein>
<organism evidence="9 10">
    <name type="scientific">Clonorchis sinensis</name>
    <name type="common">Chinese liver fluke</name>
    <dbReference type="NCBI Taxonomy" id="79923"/>
    <lineage>
        <taxon>Eukaryota</taxon>
        <taxon>Metazoa</taxon>
        <taxon>Spiralia</taxon>
        <taxon>Lophotrochozoa</taxon>
        <taxon>Platyhelminthes</taxon>
        <taxon>Trematoda</taxon>
        <taxon>Digenea</taxon>
        <taxon>Opisthorchiida</taxon>
        <taxon>Opisthorchiata</taxon>
        <taxon>Opisthorchiidae</taxon>
        <taxon>Clonorchis</taxon>
    </lineage>
</organism>
<evidence type="ECO:0000256" key="2">
    <source>
        <dbReference type="ARBA" id="ARBA00006772"/>
    </source>
</evidence>
<dbReference type="Pfam" id="PF22493">
    <property type="entry name" value="PUF_NOP9"/>
    <property type="match status" value="1"/>
</dbReference>
<dbReference type="InterPro" id="IPR016024">
    <property type="entry name" value="ARM-type_fold"/>
</dbReference>
<proteinExistence type="inferred from homology"/>
<feature type="transmembrane region" description="Helical" evidence="8">
    <location>
        <begin position="543"/>
        <end position="562"/>
    </location>
</feature>
<dbReference type="InterPro" id="IPR011989">
    <property type="entry name" value="ARM-like"/>
</dbReference>
<comment type="subcellular location">
    <subcellularLocation>
        <location evidence="1">Membrane</location>
        <topology evidence="1">Multi-pass membrane protein</topology>
    </subcellularLocation>
</comment>
<dbReference type="InterPro" id="IPR001898">
    <property type="entry name" value="SLC13A/DASS"/>
</dbReference>
<reference evidence="9" key="1">
    <citation type="journal article" date="2011" name="Genome Biol.">
        <title>The draft genome of the carcinogenic human liver fluke Clonorchis sinensis.</title>
        <authorList>
            <person name="Wang X."/>
            <person name="Chen W."/>
            <person name="Huang Y."/>
            <person name="Sun J."/>
            <person name="Men J."/>
            <person name="Liu H."/>
            <person name="Luo F."/>
            <person name="Guo L."/>
            <person name="Lv X."/>
            <person name="Deng C."/>
            <person name="Zhou C."/>
            <person name="Fan Y."/>
            <person name="Li X."/>
            <person name="Huang L."/>
            <person name="Hu Y."/>
            <person name="Liang C."/>
            <person name="Hu X."/>
            <person name="Xu J."/>
            <person name="Yu X."/>
        </authorList>
    </citation>
    <scope>NUCLEOTIDE SEQUENCE [LARGE SCALE GENOMIC DNA]</scope>
    <source>
        <strain evidence="9">Henan</strain>
    </source>
</reference>
<dbReference type="GO" id="GO:0003723">
    <property type="term" value="F:RNA binding"/>
    <property type="evidence" value="ECO:0007669"/>
    <property type="project" value="InterPro"/>
</dbReference>
<dbReference type="Proteomes" id="UP000008909">
    <property type="component" value="Unassembled WGS sequence"/>
</dbReference>
<feature type="transmembrane region" description="Helical" evidence="8">
    <location>
        <begin position="491"/>
        <end position="513"/>
    </location>
</feature>
<keyword evidence="5 8" id="KW-1133">Transmembrane helix</keyword>
<dbReference type="InterPro" id="IPR001313">
    <property type="entry name" value="Pumilio_RNA-bd_rpt"/>
</dbReference>
<evidence type="ECO:0000313" key="9">
    <source>
        <dbReference type="EMBL" id="GAA54655.1"/>
    </source>
</evidence>
<comment type="similarity">
    <text evidence="2">Belongs to the SLC13A/DASS transporter (TC 2.A.47) family. NADC subfamily.</text>
</comment>
<accession>G7YNX4</accession>
<sequence>MLYKAFGHSGKKPLASAGEDSLIRCVVGLRKPDELPSAHPKGDSHTSSDGDDLAEPVTLPGSLLAQTLFRFEVGHPTVLAASLCTQSYERLCAWAKHPMLSRVIEALLNSPSVSLNRKSYLISVFEPALFTLACTRFGSRVVESLWKATEQLEDTESVKERLAGVLAKYRHKLNNNQYGHFVHYKLQLNQFAESRDLWRRRMFPRHEKATGKKRNAPTEAVTENRYRCFHCNLYPKDTVMLFVGGLFVACTIEHRNLHRRIALSVLKVVGSDPKMLMLGVMLPTWFLSMWMSNTATTAMMITIVEAVIISMDAIEVAIRELNETRFVRSLSECLDSQRDSEVTEPRDKLPVASVGNQALAVEHAPSPIDSKIDPESLDQEPIRYVNLRGFNTGLSLAVCYASTCGGLATVTGTGPNAIFFGQVNSRYGEMTGLNFGSWMAFALPISILTLLVTWIVLTMIYIGPKAFCLCKLDKDQALLVRKVMHREYKKLGGFTYAEGSCCVLFALITSLWVTRNIGDFGWSKFFKSEKNPTQIYVSDSQPAMLIALLAMTLPAVSPIELWRLQYKRLSNSAETAELKNESLLPWHVVQKQVPWGIIFVLGGGFALSDVCQHSGLSDVIGRYLMEHVNGLPVVGLVAVFSILGAFFTELTSNAATISILLPILFSLSESMRIHPFLLTLPTTIATSFAFCLPAATPPNSIVFGRGRVRVKDMIKSGLFLNFAGCLITLTATITYAVPLFQMDTLPQWAVNITSTQPV</sequence>
<dbReference type="Gene3D" id="1.25.10.10">
    <property type="entry name" value="Leucine-rich Repeat Variant"/>
    <property type="match status" value="1"/>
</dbReference>
<keyword evidence="4" id="KW-0677">Repeat</keyword>
<keyword evidence="10" id="KW-1185">Reference proteome</keyword>
<name>G7YNX4_CLOSI</name>
<evidence type="ECO:0000256" key="7">
    <source>
        <dbReference type="SAM" id="MobiDB-lite"/>
    </source>
</evidence>
<feature type="transmembrane region" description="Helical" evidence="8">
    <location>
        <begin position="717"/>
        <end position="737"/>
    </location>
</feature>
<evidence type="ECO:0000313" key="10">
    <source>
        <dbReference type="Proteomes" id="UP000008909"/>
    </source>
</evidence>
<dbReference type="EMBL" id="DF143910">
    <property type="protein sequence ID" value="GAA54655.1"/>
    <property type="molecule type" value="Genomic_DNA"/>
</dbReference>
<feature type="transmembrane region" description="Helical" evidence="8">
    <location>
        <begin position="393"/>
        <end position="418"/>
    </location>
</feature>
<dbReference type="AlphaFoldDB" id="G7YNX4"/>
<dbReference type="Pfam" id="PF00939">
    <property type="entry name" value="Na_sulph_symp"/>
    <property type="match status" value="1"/>
</dbReference>
<evidence type="ECO:0000256" key="4">
    <source>
        <dbReference type="ARBA" id="ARBA00022737"/>
    </source>
</evidence>
<dbReference type="GO" id="GO:0015556">
    <property type="term" value="F:C4-dicarboxylate transmembrane transporter activity"/>
    <property type="evidence" value="ECO:0007669"/>
    <property type="project" value="UniProtKB-ARBA"/>
</dbReference>
<feature type="transmembrane region" description="Helical" evidence="8">
    <location>
        <begin position="438"/>
        <end position="462"/>
    </location>
</feature>
<feature type="compositionally biased region" description="Basic and acidic residues" evidence="7">
    <location>
        <begin position="33"/>
        <end position="48"/>
    </location>
</feature>
<keyword evidence="6 8" id="KW-0472">Membrane</keyword>
<gene>
    <name evidence="9" type="ORF">CLF_104620</name>
</gene>
<feature type="transmembrane region" description="Helical" evidence="8">
    <location>
        <begin position="676"/>
        <end position="696"/>
    </location>
</feature>
<evidence type="ECO:0000256" key="1">
    <source>
        <dbReference type="ARBA" id="ARBA00004141"/>
    </source>
</evidence>
<feature type="transmembrane region" description="Helical" evidence="8">
    <location>
        <begin position="298"/>
        <end position="318"/>
    </location>
</feature>
<evidence type="ECO:0000256" key="3">
    <source>
        <dbReference type="ARBA" id="ARBA00022692"/>
    </source>
</evidence>
<reference key="2">
    <citation type="submission" date="2011-10" db="EMBL/GenBank/DDBJ databases">
        <title>The genome and transcriptome sequence of Clonorchis sinensis provide insights into the carcinogenic liver fluke.</title>
        <authorList>
            <person name="Wang X."/>
            <person name="Huang Y."/>
            <person name="Chen W."/>
            <person name="Liu H."/>
            <person name="Guo L."/>
            <person name="Chen Y."/>
            <person name="Luo F."/>
            <person name="Zhou W."/>
            <person name="Sun J."/>
            <person name="Mao Q."/>
            <person name="Liang P."/>
            <person name="Zhou C."/>
            <person name="Tian Y."/>
            <person name="Men J."/>
            <person name="Lv X."/>
            <person name="Huang L."/>
            <person name="Zhou J."/>
            <person name="Hu Y."/>
            <person name="Li R."/>
            <person name="Zhang F."/>
            <person name="Lei H."/>
            <person name="Li X."/>
            <person name="Hu X."/>
            <person name="Liang C."/>
            <person name="Xu J."/>
            <person name="Wu Z."/>
            <person name="Yu X."/>
        </authorList>
    </citation>
    <scope>NUCLEOTIDE SEQUENCE</scope>
    <source>
        <strain>Henan</strain>
    </source>
</reference>
<feature type="transmembrane region" description="Helical" evidence="8">
    <location>
        <begin position="631"/>
        <end position="664"/>
    </location>
</feature>
<dbReference type="PANTHER" id="PTHR10283">
    <property type="entry name" value="SOLUTE CARRIER FAMILY 13 MEMBER"/>
    <property type="match status" value="1"/>
</dbReference>
<dbReference type="PANTHER" id="PTHR10283:SF82">
    <property type="entry name" value="SOLUTE CARRIER FAMILY 13 MEMBER 2"/>
    <property type="match status" value="1"/>
</dbReference>
<evidence type="ECO:0000256" key="6">
    <source>
        <dbReference type="ARBA" id="ARBA00023136"/>
    </source>
</evidence>